<feature type="non-terminal residue" evidence="2">
    <location>
        <position position="1"/>
    </location>
</feature>
<dbReference type="GO" id="GO:0005524">
    <property type="term" value="F:ATP binding"/>
    <property type="evidence" value="ECO:0007669"/>
    <property type="project" value="InterPro"/>
</dbReference>
<evidence type="ECO:0000259" key="1">
    <source>
        <dbReference type="PROSITE" id="PS51192"/>
    </source>
</evidence>
<evidence type="ECO:0000313" key="3">
    <source>
        <dbReference type="Proteomes" id="UP001177023"/>
    </source>
</evidence>
<dbReference type="SUPFAM" id="SSF52540">
    <property type="entry name" value="P-loop containing nucleoside triphosphate hydrolases"/>
    <property type="match status" value="1"/>
</dbReference>
<dbReference type="Gene3D" id="3.40.50.10810">
    <property type="entry name" value="Tandem AAA-ATPase domain"/>
    <property type="match status" value="2"/>
</dbReference>
<dbReference type="GO" id="GO:0015616">
    <property type="term" value="F:DNA translocase activity"/>
    <property type="evidence" value="ECO:0007669"/>
    <property type="project" value="TreeGrafter"/>
</dbReference>
<feature type="domain" description="Helicase ATP-binding" evidence="1">
    <location>
        <begin position="201"/>
        <end position="310"/>
    </location>
</feature>
<reference evidence="2" key="1">
    <citation type="submission" date="2023-06" db="EMBL/GenBank/DDBJ databases">
        <authorList>
            <person name="Delattre M."/>
        </authorList>
    </citation>
    <scope>NUCLEOTIDE SEQUENCE</scope>
    <source>
        <strain evidence="2">AF72</strain>
    </source>
</reference>
<sequence>MGESTATSGGTAWFVVLYARPSTRKHKKWELDGFIECPSNGECLLWDDGKRNVVSRSTLTPAEIANIRDGDEFGFGAYEVQIQEAMAAPRPPVPVIKPATPQLQPLATRNPAKRPLDDGLDLNAPPVKATRGFVSPFASVQAKANNWHLDENEKSAYIEGRIANKLREHQRDGILFMYERLTKCPGGAILADDMGLGKSIQTISTCLALLKNNAIAVKSPADFSTYSSSCTAYPFLICSYDMVLRHHGRLAPLNFDVLVCDEAHRLKNPDAKLRTALESIGAERRLLLTGTPLQNELCELYSLLDFTQPGRLGTSAEFAALVKES</sequence>
<dbReference type="Proteomes" id="UP001177023">
    <property type="component" value="Unassembled WGS sequence"/>
</dbReference>
<dbReference type="PANTHER" id="PTHR45629:SF7">
    <property type="entry name" value="DNA EXCISION REPAIR PROTEIN ERCC-6-RELATED"/>
    <property type="match status" value="1"/>
</dbReference>
<organism evidence="2 3">
    <name type="scientific">Mesorhabditis spiculigera</name>
    <dbReference type="NCBI Taxonomy" id="96644"/>
    <lineage>
        <taxon>Eukaryota</taxon>
        <taxon>Metazoa</taxon>
        <taxon>Ecdysozoa</taxon>
        <taxon>Nematoda</taxon>
        <taxon>Chromadorea</taxon>
        <taxon>Rhabditida</taxon>
        <taxon>Rhabditina</taxon>
        <taxon>Rhabditomorpha</taxon>
        <taxon>Rhabditoidea</taxon>
        <taxon>Rhabditidae</taxon>
        <taxon>Mesorhabditinae</taxon>
        <taxon>Mesorhabditis</taxon>
    </lineage>
</organism>
<dbReference type="GO" id="GO:0005634">
    <property type="term" value="C:nucleus"/>
    <property type="evidence" value="ECO:0007669"/>
    <property type="project" value="TreeGrafter"/>
</dbReference>
<dbReference type="InterPro" id="IPR018838">
    <property type="entry name" value="ZGRF1-like_N"/>
</dbReference>
<dbReference type="InterPro" id="IPR027417">
    <property type="entry name" value="P-loop_NTPase"/>
</dbReference>
<dbReference type="PROSITE" id="PS51192">
    <property type="entry name" value="HELICASE_ATP_BIND_1"/>
    <property type="match status" value="1"/>
</dbReference>
<dbReference type="AlphaFoldDB" id="A0AA36G591"/>
<evidence type="ECO:0000313" key="2">
    <source>
        <dbReference type="EMBL" id="CAJ0579919.1"/>
    </source>
</evidence>
<dbReference type="PANTHER" id="PTHR45629">
    <property type="entry name" value="SNF2/RAD54 FAMILY MEMBER"/>
    <property type="match status" value="1"/>
</dbReference>
<gene>
    <name evidence="2" type="ORF">MSPICULIGERA_LOCUS18122</name>
</gene>
<name>A0AA36G591_9BILA</name>
<keyword evidence="3" id="KW-1185">Reference proteome</keyword>
<dbReference type="GO" id="GO:0000724">
    <property type="term" value="P:double-strand break repair via homologous recombination"/>
    <property type="evidence" value="ECO:0007669"/>
    <property type="project" value="TreeGrafter"/>
</dbReference>
<comment type="caution">
    <text evidence="2">The sequence shown here is derived from an EMBL/GenBank/DDBJ whole genome shotgun (WGS) entry which is preliminary data.</text>
</comment>
<dbReference type="Pfam" id="PF10382">
    <property type="entry name" value="ZGRF1-like_N"/>
    <property type="match status" value="1"/>
</dbReference>
<dbReference type="InterPro" id="IPR038718">
    <property type="entry name" value="SNF2-like_sf"/>
</dbReference>
<dbReference type="InterPro" id="IPR014001">
    <property type="entry name" value="Helicase_ATP-bd"/>
</dbReference>
<dbReference type="SMART" id="SM00487">
    <property type="entry name" value="DEXDc"/>
    <property type="match status" value="1"/>
</dbReference>
<dbReference type="GO" id="GO:0007131">
    <property type="term" value="P:reciprocal meiotic recombination"/>
    <property type="evidence" value="ECO:0007669"/>
    <property type="project" value="TreeGrafter"/>
</dbReference>
<accession>A0AA36G591</accession>
<dbReference type="Pfam" id="PF00176">
    <property type="entry name" value="SNF2-rel_dom"/>
    <property type="match status" value="2"/>
</dbReference>
<dbReference type="InterPro" id="IPR000330">
    <property type="entry name" value="SNF2_N"/>
</dbReference>
<dbReference type="InterPro" id="IPR050496">
    <property type="entry name" value="SNF2_RAD54_helicase_repair"/>
</dbReference>
<protein>
    <recommendedName>
        <fullName evidence="1">Helicase ATP-binding domain-containing protein</fullName>
    </recommendedName>
</protein>
<proteinExistence type="predicted"/>
<dbReference type="EMBL" id="CATQJA010002657">
    <property type="protein sequence ID" value="CAJ0579919.1"/>
    <property type="molecule type" value="Genomic_DNA"/>
</dbReference>